<dbReference type="AlphaFoldDB" id="A0A371JWF8"/>
<sequence length="159" mass="17151">MHAINMLALLLLGASPLSALAAEPAPSTATLQIQSNHPDNLWHYRTYQDGANCKGLSHPNRVAGPIGIPASGPFTFFVSAASSGSLSHYRYCWSNVTFTPEAGQRYLARFDFGRDTCRVAVVKTGADGTEPPTSVDIQLRAYKPPFLQSGSWCGKPIKQ</sequence>
<keyword evidence="3" id="KW-1185">Reference proteome</keyword>
<evidence type="ECO:0008006" key="4">
    <source>
        <dbReference type="Google" id="ProtNLM"/>
    </source>
</evidence>
<reference evidence="2 3" key="1">
    <citation type="submission" date="2018-08" db="EMBL/GenBank/DDBJ databases">
        <title>Lysobacter sp. zong2l5, whole genome shotgun sequence.</title>
        <authorList>
            <person name="Zhang X."/>
            <person name="Feng G."/>
            <person name="Zhu H."/>
        </authorList>
    </citation>
    <scope>NUCLEOTIDE SEQUENCE [LARGE SCALE GENOMIC DNA]</scope>
    <source>
        <strain evidence="3">zong2l5</strain>
    </source>
</reference>
<name>A0A371JWF8_9GAMM</name>
<feature type="chain" id="PRO_5016737302" description="Secreted protein" evidence="1">
    <location>
        <begin position="22"/>
        <end position="159"/>
    </location>
</feature>
<dbReference type="Proteomes" id="UP000264492">
    <property type="component" value="Unassembled WGS sequence"/>
</dbReference>
<dbReference type="EMBL" id="QTSU01000005">
    <property type="protein sequence ID" value="RDZ26009.1"/>
    <property type="molecule type" value="Genomic_DNA"/>
</dbReference>
<evidence type="ECO:0000313" key="2">
    <source>
        <dbReference type="EMBL" id="RDZ26009.1"/>
    </source>
</evidence>
<feature type="signal peptide" evidence="1">
    <location>
        <begin position="1"/>
        <end position="21"/>
    </location>
</feature>
<keyword evidence="1" id="KW-0732">Signal</keyword>
<proteinExistence type="predicted"/>
<gene>
    <name evidence="2" type="ORF">DX914_19300</name>
</gene>
<accession>A0A371JWF8</accession>
<comment type="caution">
    <text evidence="2">The sequence shown here is derived from an EMBL/GenBank/DDBJ whole genome shotgun (WGS) entry which is preliminary data.</text>
</comment>
<evidence type="ECO:0000256" key="1">
    <source>
        <dbReference type="SAM" id="SignalP"/>
    </source>
</evidence>
<protein>
    <recommendedName>
        <fullName evidence="4">Secreted protein</fullName>
    </recommendedName>
</protein>
<organism evidence="2 3">
    <name type="scientific">Lysobacter silvisoli</name>
    <dbReference type="NCBI Taxonomy" id="2293254"/>
    <lineage>
        <taxon>Bacteria</taxon>
        <taxon>Pseudomonadati</taxon>
        <taxon>Pseudomonadota</taxon>
        <taxon>Gammaproteobacteria</taxon>
        <taxon>Lysobacterales</taxon>
        <taxon>Lysobacteraceae</taxon>
        <taxon>Lysobacter</taxon>
    </lineage>
</organism>
<evidence type="ECO:0000313" key="3">
    <source>
        <dbReference type="Proteomes" id="UP000264492"/>
    </source>
</evidence>